<protein>
    <submittedName>
        <fullName evidence="2">Fatty acid desaturase</fullName>
    </submittedName>
</protein>
<proteinExistence type="predicted"/>
<evidence type="ECO:0000313" key="3">
    <source>
        <dbReference type="Proteomes" id="UP000542742"/>
    </source>
</evidence>
<dbReference type="AlphaFoldDB" id="A0A7W7G348"/>
<organism evidence="2 3">
    <name type="scientific">Paractinoplanes abujensis</name>
    <dbReference type="NCBI Taxonomy" id="882441"/>
    <lineage>
        <taxon>Bacteria</taxon>
        <taxon>Bacillati</taxon>
        <taxon>Actinomycetota</taxon>
        <taxon>Actinomycetes</taxon>
        <taxon>Micromonosporales</taxon>
        <taxon>Micromonosporaceae</taxon>
        <taxon>Paractinoplanes</taxon>
    </lineage>
</organism>
<gene>
    <name evidence="2" type="ORF">BKA14_002484</name>
</gene>
<reference evidence="2 3" key="1">
    <citation type="submission" date="2020-08" db="EMBL/GenBank/DDBJ databases">
        <title>Sequencing the genomes of 1000 actinobacteria strains.</title>
        <authorList>
            <person name="Klenk H.-P."/>
        </authorList>
    </citation>
    <scope>NUCLEOTIDE SEQUENCE [LARGE SCALE GENOMIC DNA]</scope>
    <source>
        <strain evidence="2 3">DSM 45518</strain>
    </source>
</reference>
<dbReference type="Proteomes" id="UP000542742">
    <property type="component" value="Unassembled WGS sequence"/>
</dbReference>
<dbReference type="EMBL" id="JACHMF010000001">
    <property type="protein sequence ID" value="MBB4692336.1"/>
    <property type="molecule type" value="Genomic_DNA"/>
</dbReference>
<feature type="transmembrane region" description="Helical" evidence="1">
    <location>
        <begin position="12"/>
        <end position="41"/>
    </location>
</feature>
<evidence type="ECO:0000256" key="1">
    <source>
        <dbReference type="SAM" id="Phobius"/>
    </source>
</evidence>
<keyword evidence="1" id="KW-0472">Membrane</keyword>
<name>A0A7W7G348_9ACTN</name>
<dbReference type="RefSeq" id="WP_184951063.1">
    <property type="nucleotide sequence ID" value="NZ_BOMC01000079.1"/>
</dbReference>
<accession>A0A7W7G348</accession>
<keyword evidence="1" id="KW-1133">Transmembrane helix</keyword>
<keyword evidence="1" id="KW-0812">Transmembrane</keyword>
<comment type="caution">
    <text evidence="2">The sequence shown here is derived from an EMBL/GenBank/DDBJ whole genome shotgun (WGS) entry which is preliminary data.</text>
</comment>
<sequence>MRLPSVVVVRAAFLAVALLIVLIGVVGWPAVLLGAAFAVWFTDTRRPGRKA</sequence>
<evidence type="ECO:0000313" key="2">
    <source>
        <dbReference type="EMBL" id="MBB4692336.1"/>
    </source>
</evidence>
<keyword evidence="3" id="KW-1185">Reference proteome</keyword>